<feature type="compositionally biased region" description="Basic and acidic residues" evidence="1">
    <location>
        <begin position="103"/>
        <end position="113"/>
    </location>
</feature>
<dbReference type="AlphaFoldDB" id="A0A974BUW8"/>
<dbReference type="Proteomes" id="UP000694892">
    <property type="component" value="Chromosome 9_10S"/>
</dbReference>
<protein>
    <submittedName>
        <fullName evidence="2">Uncharacterized protein</fullName>
    </submittedName>
</protein>
<name>A0A974BUW8_XENLA</name>
<gene>
    <name evidence="2" type="ORF">XELAEV_18047432mg</name>
</gene>
<organism evidence="2 3">
    <name type="scientific">Xenopus laevis</name>
    <name type="common">African clawed frog</name>
    <dbReference type="NCBI Taxonomy" id="8355"/>
    <lineage>
        <taxon>Eukaryota</taxon>
        <taxon>Metazoa</taxon>
        <taxon>Chordata</taxon>
        <taxon>Craniata</taxon>
        <taxon>Vertebrata</taxon>
        <taxon>Euteleostomi</taxon>
        <taxon>Amphibia</taxon>
        <taxon>Batrachia</taxon>
        <taxon>Anura</taxon>
        <taxon>Pipoidea</taxon>
        <taxon>Pipidae</taxon>
        <taxon>Xenopodinae</taxon>
        <taxon>Xenopus</taxon>
        <taxon>Xenopus</taxon>
    </lineage>
</organism>
<feature type="region of interest" description="Disordered" evidence="1">
    <location>
        <begin position="80"/>
        <end position="113"/>
    </location>
</feature>
<evidence type="ECO:0000313" key="3">
    <source>
        <dbReference type="Proteomes" id="UP000694892"/>
    </source>
</evidence>
<evidence type="ECO:0000313" key="2">
    <source>
        <dbReference type="EMBL" id="OCT61408.1"/>
    </source>
</evidence>
<accession>A0A974BUW8</accession>
<sequence length="113" mass="12772">MLLTGEGGGRERKDNIFSTSFFSLLENGRQFFCRNPPPPACTCSLHRGWRTARTEWRMGSRRVWVSGANLVSTQCPTGPVRPCSINREPTPFKRPDFLQQRGTGRDEAKLQSS</sequence>
<dbReference type="EMBL" id="CM004483">
    <property type="protein sequence ID" value="OCT61408.1"/>
    <property type="molecule type" value="Genomic_DNA"/>
</dbReference>
<evidence type="ECO:0000256" key="1">
    <source>
        <dbReference type="SAM" id="MobiDB-lite"/>
    </source>
</evidence>
<proteinExistence type="predicted"/>
<reference evidence="3" key="1">
    <citation type="journal article" date="2016" name="Nature">
        <title>Genome evolution in the allotetraploid frog Xenopus laevis.</title>
        <authorList>
            <person name="Session A.M."/>
            <person name="Uno Y."/>
            <person name="Kwon T."/>
            <person name="Chapman J.A."/>
            <person name="Toyoda A."/>
            <person name="Takahashi S."/>
            <person name="Fukui A."/>
            <person name="Hikosaka A."/>
            <person name="Suzuki A."/>
            <person name="Kondo M."/>
            <person name="van Heeringen S.J."/>
            <person name="Quigley I."/>
            <person name="Heinz S."/>
            <person name="Ogino H."/>
            <person name="Ochi H."/>
            <person name="Hellsten U."/>
            <person name="Lyons J.B."/>
            <person name="Simakov O."/>
            <person name="Putnam N."/>
            <person name="Stites J."/>
            <person name="Kuroki Y."/>
            <person name="Tanaka T."/>
            <person name="Michiue T."/>
            <person name="Watanabe M."/>
            <person name="Bogdanovic O."/>
            <person name="Lister R."/>
            <person name="Georgiou G."/>
            <person name="Paranjpe S.S."/>
            <person name="van Kruijsbergen I."/>
            <person name="Shu S."/>
            <person name="Carlson J."/>
            <person name="Kinoshita T."/>
            <person name="Ohta Y."/>
            <person name="Mawaribuchi S."/>
            <person name="Jenkins J."/>
            <person name="Grimwood J."/>
            <person name="Schmutz J."/>
            <person name="Mitros T."/>
            <person name="Mozaffari S.V."/>
            <person name="Suzuki Y."/>
            <person name="Haramoto Y."/>
            <person name="Yamamoto T.S."/>
            <person name="Takagi C."/>
            <person name="Heald R."/>
            <person name="Miller K."/>
            <person name="Haudenschild C."/>
            <person name="Kitzman J."/>
            <person name="Nakayama T."/>
            <person name="Izutsu Y."/>
            <person name="Robert J."/>
            <person name="Fortriede J."/>
            <person name="Burns K."/>
            <person name="Lotay V."/>
            <person name="Karimi K."/>
            <person name="Yasuoka Y."/>
            <person name="Dichmann D.S."/>
            <person name="Flajnik M.F."/>
            <person name="Houston D.W."/>
            <person name="Shendure J."/>
            <person name="DuPasquier L."/>
            <person name="Vize P.D."/>
            <person name="Zorn A.M."/>
            <person name="Ito M."/>
            <person name="Marcotte E.M."/>
            <person name="Wallingford J.B."/>
            <person name="Ito Y."/>
            <person name="Asashima M."/>
            <person name="Ueno N."/>
            <person name="Matsuda Y."/>
            <person name="Veenstra G.J."/>
            <person name="Fujiyama A."/>
            <person name="Harland R.M."/>
            <person name="Taira M."/>
            <person name="Rokhsar D.S."/>
        </authorList>
    </citation>
    <scope>NUCLEOTIDE SEQUENCE [LARGE SCALE GENOMIC DNA]</scope>
    <source>
        <strain evidence="3">J</strain>
    </source>
</reference>